<dbReference type="PANTHER" id="PTHR42924">
    <property type="entry name" value="EXONUCLEASE"/>
    <property type="match status" value="1"/>
</dbReference>
<proteinExistence type="predicted"/>
<dbReference type="SMART" id="SM00481">
    <property type="entry name" value="POLIIIAc"/>
    <property type="match status" value="1"/>
</dbReference>
<dbReference type="Pfam" id="PF02811">
    <property type="entry name" value="PHP"/>
    <property type="match status" value="1"/>
</dbReference>
<dbReference type="InterPro" id="IPR052018">
    <property type="entry name" value="PHP_domain"/>
</dbReference>
<keyword evidence="3" id="KW-1185">Reference proteome</keyword>
<sequence length="271" mass="30498">MKYADLHIHSCYSDGTMTPEEIICLAREKGVKVISITDHDSIASQYVANSIWQDVSIIPGIELSTEFQELEIHMLGYNIDIGNESLKEVVNKLNKSRLNRIEKMLFELKKYGIHLELEDLGIDLDSTVGRSHIANAMVKNGYFDSYKAAFTSYLVKGKPAYVKGFKLNYKETLELINTSGGIPVLAHPGQMCRGLGMEKIIKDLKCYGLKGIEVYHPSHTKEQTNYFYNLATKYKLCITGGSDYHGKQSFHDTGLGSYGINEVLLNKINKK</sequence>
<evidence type="ECO:0000313" key="3">
    <source>
        <dbReference type="Proteomes" id="UP000198597"/>
    </source>
</evidence>
<evidence type="ECO:0000313" key="2">
    <source>
        <dbReference type="EMBL" id="SDP69121.1"/>
    </source>
</evidence>
<gene>
    <name evidence="2" type="ORF">SAMN04488529_11265</name>
</gene>
<dbReference type="CDD" id="cd07438">
    <property type="entry name" value="PHP_HisPPase_AMP"/>
    <property type="match status" value="1"/>
</dbReference>
<dbReference type="OrthoDB" id="9804333at2"/>
<dbReference type="Gene3D" id="3.20.20.140">
    <property type="entry name" value="Metal-dependent hydrolases"/>
    <property type="match status" value="1"/>
</dbReference>
<dbReference type="GO" id="GO:0035312">
    <property type="term" value="F:5'-3' DNA exonuclease activity"/>
    <property type="evidence" value="ECO:0007669"/>
    <property type="project" value="TreeGrafter"/>
</dbReference>
<evidence type="ECO:0000259" key="1">
    <source>
        <dbReference type="SMART" id="SM00481"/>
    </source>
</evidence>
<protein>
    <recommendedName>
        <fullName evidence="1">Polymerase/histidinol phosphatase N-terminal domain-containing protein</fullName>
    </recommendedName>
</protein>
<dbReference type="EMBL" id="FNJM01000012">
    <property type="protein sequence ID" value="SDP69121.1"/>
    <property type="molecule type" value="Genomic_DNA"/>
</dbReference>
<dbReference type="AlphaFoldDB" id="A0A1H0USM8"/>
<reference evidence="2 3" key="1">
    <citation type="submission" date="2016-10" db="EMBL/GenBank/DDBJ databases">
        <authorList>
            <person name="de Groot N.N."/>
        </authorList>
    </citation>
    <scope>NUCLEOTIDE SEQUENCE [LARGE SCALE GENOMIC DNA]</scope>
    <source>
        <strain evidence="2 3">DSM 12272</strain>
    </source>
</reference>
<organism evidence="2 3">
    <name type="scientific">Clostridium gasigenes</name>
    <dbReference type="NCBI Taxonomy" id="94869"/>
    <lineage>
        <taxon>Bacteria</taxon>
        <taxon>Bacillati</taxon>
        <taxon>Bacillota</taxon>
        <taxon>Clostridia</taxon>
        <taxon>Eubacteriales</taxon>
        <taxon>Clostridiaceae</taxon>
        <taxon>Clostridium</taxon>
    </lineage>
</organism>
<dbReference type="Gene3D" id="1.10.150.650">
    <property type="match status" value="1"/>
</dbReference>
<dbReference type="SUPFAM" id="SSF89550">
    <property type="entry name" value="PHP domain-like"/>
    <property type="match status" value="1"/>
</dbReference>
<dbReference type="PANTHER" id="PTHR42924:SF3">
    <property type="entry name" value="POLYMERASE_HISTIDINOL PHOSPHATASE N-TERMINAL DOMAIN-CONTAINING PROTEIN"/>
    <property type="match status" value="1"/>
</dbReference>
<dbReference type="STRING" id="94869.SAMN04488529_11265"/>
<dbReference type="InterPro" id="IPR016195">
    <property type="entry name" value="Pol/histidinol_Pase-like"/>
</dbReference>
<dbReference type="GO" id="GO:0004534">
    <property type="term" value="F:5'-3' RNA exonuclease activity"/>
    <property type="evidence" value="ECO:0007669"/>
    <property type="project" value="TreeGrafter"/>
</dbReference>
<dbReference type="InterPro" id="IPR004013">
    <property type="entry name" value="PHP_dom"/>
</dbReference>
<name>A0A1H0USM8_9CLOT</name>
<dbReference type="Proteomes" id="UP000198597">
    <property type="component" value="Unassembled WGS sequence"/>
</dbReference>
<dbReference type="RefSeq" id="WP_089971796.1">
    <property type="nucleotide sequence ID" value="NZ_FNJM01000012.1"/>
</dbReference>
<accession>A0A1H0USM8</accession>
<dbReference type="InterPro" id="IPR003141">
    <property type="entry name" value="Pol/His_phosphatase_N"/>
</dbReference>
<feature type="domain" description="Polymerase/histidinol phosphatase N-terminal" evidence="1">
    <location>
        <begin position="4"/>
        <end position="67"/>
    </location>
</feature>